<dbReference type="NCBIfam" id="TIGR01066">
    <property type="entry name" value="rplM_bact"/>
    <property type="match status" value="1"/>
</dbReference>
<dbReference type="Gene3D" id="3.90.1180.10">
    <property type="entry name" value="Ribosomal protein L13"/>
    <property type="match status" value="1"/>
</dbReference>
<dbReference type="CDD" id="cd00392">
    <property type="entry name" value="Ribosomal_L13"/>
    <property type="match status" value="1"/>
</dbReference>
<dbReference type="InterPro" id="IPR005822">
    <property type="entry name" value="Ribosomal_uL13"/>
</dbReference>
<evidence type="ECO:0000313" key="5">
    <source>
        <dbReference type="EMBL" id="EKD66444.1"/>
    </source>
</evidence>
<dbReference type="PANTHER" id="PTHR11545:SF2">
    <property type="entry name" value="LARGE RIBOSOMAL SUBUNIT PROTEIN UL13M"/>
    <property type="match status" value="1"/>
</dbReference>
<sequence>MKTINPTQLVNTSRKWYLIDADGKNLWRLATRVAVLLKWKSKVDFAPHLDNWDYVVVLNAWKVAVTWNKAEDKIYHTHSGFIGWIKEINFNTLKAKKPTEALKLAISGMLPKNKLRDGMLDRLKLELGSTHKYEAQQPVTIEL</sequence>
<dbReference type="GO" id="GO:0003729">
    <property type="term" value="F:mRNA binding"/>
    <property type="evidence" value="ECO:0007669"/>
    <property type="project" value="TreeGrafter"/>
</dbReference>
<evidence type="ECO:0000256" key="3">
    <source>
        <dbReference type="ARBA" id="ARBA00023274"/>
    </source>
</evidence>
<dbReference type="GO" id="GO:0022625">
    <property type="term" value="C:cytosolic large ribosomal subunit"/>
    <property type="evidence" value="ECO:0007669"/>
    <property type="project" value="TreeGrafter"/>
</dbReference>
<name>K2BW04_9BACT</name>
<dbReference type="GO" id="GO:0017148">
    <property type="term" value="P:negative regulation of translation"/>
    <property type="evidence" value="ECO:0007669"/>
    <property type="project" value="TreeGrafter"/>
</dbReference>
<reference evidence="5" key="1">
    <citation type="journal article" date="2012" name="Science">
        <title>Fermentation, hydrogen, and sulfur metabolism in multiple uncultivated bacterial phyla.</title>
        <authorList>
            <person name="Wrighton K.C."/>
            <person name="Thomas B.C."/>
            <person name="Sharon I."/>
            <person name="Miller C.S."/>
            <person name="Castelle C.J."/>
            <person name="VerBerkmoes N.C."/>
            <person name="Wilkins M.J."/>
            <person name="Hettich R.L."/>
            <person name="Lipton M.S."/>
            <person name="Williams K.H."/>
            <person name="Long P.E."/>
            <person name="Banfield J.F."/>
        </authorList>
    </citation>
    <scope>NUCLEOTIDE SEQUENCE [LARGE SCALE GENOMIC DNA]</scope>
</reference>
<keyword evidence="2 4" id="KW-0689">Ribosomal protein</keyword>
<gene>
    <name evidence="4 5" type="primary">rplM</name>
    <name evidence="5" type="ORF">ACD_49C00042G0017</name>
</gene>
<dbReference type="EMBL" id="AMFJ01021628">
    <property type="protein sequence ID" value="EKD66444.1"/>
    <property type="molecule type" value="Genomic_DNA"/>
</dbReference>
<proteinExistence type="inferred from homology"/>
<accession>K2BW04</accession>
<dbReference type="AlphaFoldDB" id="K2BW04"/>
<comment type="caution">
    <text evidence="5">The sequence shown here is derived from an EMBL/GenBank/DDBJ whole genome shotgun (WGS) entry which is preliminary data.</text>
</comment>
<dbReference type="HAMAP" id="MF_01366">
    <property type="entry name" value="Ribosomal_uL13"/>
    <property type="match status" value="1"/>
</dbReference>
<dbReference type="PIRSF" id="PIRSF002181">
    <property type="entry name" value="Ribosomal_L13"/>
    <property type="match status" value="1"/>
</dbReference>
<evidence type="ECO:0000256" key="2">
    <source>
        <dbReference type="ARBA" id="ARBA00022980"/>
    </source>
</evidence>
<keyword evidence="3 4" id="KW-0687">Ribonucleoprotein</keyword>
<dbReference type="GO" id="GO:0006412">
    <property type="term" value="P:translation"/>
    <property type="evidence" value="ECO:0007669"/>
    <property type="project" value="UniProtKB-UniRule"/>
</dbReference>
<comment type="function">
    <text evidence="4">This protein is one of the early assembly proteins of the 50S ribosomal subunit, although it is not seen to bind rRNA by itself. It is important during the early stages of 50S assembly.</text>
</comment>
<dbReference type="SUPFAM" id="SSF52161">
    <property type="entry name" value="Ribosomal protein L13"/>
    <property type="match status" value="1"/>
</dbReference>
<dbReference type="GO" id="GO:0003735">
    <property type="term" value="F:structural constituent of ribosome"/>
    <property type="evidence" value="ECO:0007669"/>
    <property type="project" value="InterPro"/>
</dbReference>
<dbReference type="Pfam" id="PF00572">
    <property type="entry name" value="Ribosomal_L13"/>
    <property type="match status" value="1"/>
</dbReference>
<dbReference type="PANTHER" id="PTHR11545">
    <property type="entry name" value="RIBOSOMAL PROTEIN L13"/>
    <property type="match status" value="1"/>
</dbReference>
<evidence type="ECO:0000256" key="4">
    <source>
        <dbReference type="HAMAP-Rule" id="MF_01366"/>
    </source>
</evidence>
<evidence type="ECO:0000256" key="1">
    <source>
        <dbReference type="ARBA" id="ARBA00006227"/>
    </source>
</evidence>
<protein>
    <recommendedName>
        <fullName evidence="4">Large ribosomal subunit protein uL13</fullName>
    </recommendedName>
</protein>
<organism evidence="5">
    <name type="scientific">uncultured bacterium</name>
    <name type="common">gcode 4</name>
    <dbReference type="NCBI Taxonomy" id="1234023"/>
    <lineage>
        <taxon>Bacteria</taxon>
        <taxon>environmental samples</taxon>
    </lineage>
</organism>
<dbReference type="InterPro" id="IPR005823">
    <property type="entry name" value="Ribosomal_uL13_bac-type"/>
</dbReference>
<dbReference type="InterPro" id="IPR036899">
    <property type="entry name" value="Ribosomal_uL13_sf"/>
</dbReference>
<comment type="similarity">
    <text evidence="1 4">Belongs to the universal ribosomal protein uL13 family.</text>
</comment>
<comment type="subunit">
    <text evidence="4">Part of the 50S ribosomal subunit.</text>
</comment>